<dbReference type="RefSeq" id="WP_052428783.1">
    <property type="nucleotide sequence ID" value="NZ_CP092427.2"/>
</dbReference>
<dbReference type="EMBL" id="JACKRN010000006">
    <property type="protein sequence ID" value="MCV7069171.1"/>
    <property type="molecule type" value="Genomic_DNA"/>
</dbReference>
<feature type="transmembrane region" description="Helical" evidence="1">
    <location>
        <begin position="127"/>
        <end position="146"/>
    </location>
</feature>
<reference evidence="6" key="3">
    <citation type="submission" date="2022-08" db="EMBL/GenBank/DDBJ databases">
        <title>Whole genome sequencing of non-tuberculosis mycobacteria type-strains.</title>
        <authorList>
            <person name="Igarashi Y."/>
            <person name="Osugi A."/>
            <person name="Mitarai S."/>
        </authorList>
    </citation>
    <scope>NUCLEOTIDE SEQUENCE</scope>
    <source>
        <strain evidence="6">JCM 16372</strain>
    </source>
</reference>
<dbReference type="InterPro" id="IPR029787">
    <property type="entry name" value="Nucleotide_cyclase"/>
</dbReference>
<feature type="transmembrane region" description="Helical" evidence="1">
    <location>
        <begin position="263"/>
        <end position="283"/>
    </location>
</feature>
<evidence type="ECO:0000256" key="2">
    <source>
        <dbReference type="SAM" id="SignalP"/>
    </source>
</evidence>
<feature type="domain" description="EAL" evidence="3">
    <location>
        <begin position="494"/>
        <end position="745"/>
    </location>
</feature>
<dbReference type="AlphaFoldDB" id="A0A9X2YAF6"/>
<feature type="transmembrane region" description="Helical" evidence="1">
    <location>
        <begin position="289"/>
        <end position="308"/>
    </location>
</feature>
<keyword evidence="2" id="KW-0732">Signal</keyword>
<reference evidence="5" key="2">
    <citation type="journal article" date="2022" name="BMC Genomics">
        <title>Comparative genome analysis of mycobacteria focusing on tRNA and non-coding RNA.</title>
        <authorList>
            <person name="Behra P.R.K."/>
            <person name="Pettersson B.M.F."/>
            <person name="Ramesh M."/>
            <person name="Das S."/>
            <person name="Dasgupta S."/>
            <person name="Kirsebom L.A."/>
        </authorList>
    </citation>
    <scope>NUCLEOTIDE SEQUENCE</scope>
    <source>
        <strain evidence="5">DSM 45406</strain>
    </source>
</reference>
<dbReference type="Gene3D" id="3.20.20.450">
    <property type="entry name" value="EAL domain"/>
    <property type="match status" value="1"/>
</dbReference>
<dbReference type="CDD" id="cd01949">
    <property type="entry name" value="GGDEF"/>
    <property type="match status" value="1"/>
</dbReference>
<dbReference type="Proteomes" id="UP001055159">
    <property type="component" value="Chromosome"/>
</dbReference>
<dbReference type="CDD" id="cd01948">
    <property type="entry name" value="EAL"/>
    <property type="match status" value="1"/>
</dbReference>
<evidence type="ECO:0000313" key="5">
    <source>
        <dbReference type="EMBL" id="MCV7069171.1"/>
    </source>
</evidence>
<dbReference type="SUPFAM" id="SSF55073">
    <property type="entry name" value="Nucleotide cyclase"/>
    <property type="match status" value="1"/>
</dbReference>
<dbReference type="InterPro" id="IPR035919">
    <property type="entry name" value="EAL_sf"/>
</dbReference>
<dbReference type="Gene3D" id="3.30.70.270">
    <property type="match status" value="1"/>
</dbReference>
<dbReference type="SMART" id="SM00267">
    <property type="entry name" value="GGDEF"/>
    <property type="match status" value="1"/>
</dbReference>
<dbReference type="Pfam" id="PF00990">
    <property type="entry name" value="GGDEF"/>
    <property type="match status" value="1"/>
</dbReference>
<keyword evidence="1" id="KW-1133">Transmembrane helix</keyword>
<dbReference type="Proteomes" id="UP001140272">
    <property type="component" value="Unassembled WGS sequence"/>
</dbReference>
<feature type="transmembrane region" description="Helical" evidence="1">
    <location>
        <begin position="27"/>
        <end position="47"/>
    </location>
</feature>
<evidence type="ECO:0000259" key="3">
    <source>
        <dbReference type="PROSITE" id="PS50883"/>
    </source>
</evidence>
<keyword evidence="1" id="KW-0472">Membrane</keyword>
<dbReference type="SMART" id="SM00052">
    <property type="entry name" value="EAL"/>
    <property type="match status" value="1"/>
</dbReference>
<accession>A0A9X2YAF6</accession>
<evidence type="ECO:0000256" key="1">
    <source>
        <dbReference type="SAM" id="Phobius"/>
    </source>
</evidence>
<dbReference type="PANTHER" id="PTHR44757:SF2">
    <property type="entry name" value="BIOFILM ARCHITECTURE MAINTENANCE PROTEIN MBAA"/>
    <property type="match status" value="1"/>
</dbReference>
<dbReference type="InterPro" id="IPR043128">
    <property type="entry name" value="Rev_trsase/Diguanyl_cyclase"/>
</dbReference>
<keyword evidence="1" id="KW-0812">Transmembrane</keyword>
<feature type="transmembrane region" description="Helical" evidence="1">
    <location>
        <begin position="92"/>
        <end position="115"/>
    </location>
</feature>
<evidence type="ECO:0000313" key="6">
    <source>
        <dbReference type="EMBL" id="ULP38470.1"/>
    </source>
</evidence>
<protein>
    <submittedName>
        <fullName evidence="5">EAL domain-containing protein</fullName>
    </submittedName>
</protein>
<feature type="chain" id="PRO_5040806161" evidence="2">
    <location>
        <begin position="20"/>
        <end position="766"/>
    </location>
</feature>
<name>A0A9X2YAF6_9MYCO</name>
<keyword evidence="7" id="KW-1185">Reference proteome</keyword>
<dbReference type="InterPro" id="IPR000160">
    <property type="entry name" value="GGDEF_dom"/>
</dbReference>
<gene>
    <name evidence="5" type="ORF">H7H73_00155</name>
    <name evidence="6" type="ORF">MJO55_08630</name>
</gene>
<reference evidence="5" key="1">
    <citation type="submission" date="2020-07" db="EMBL/GenBank/DDBJ databases">
        <authorList>
            <person name="Pettersson B.M.F."/>
            <person name="Behra P.R.K."/>
            <person name="Ramesh M."/>
            <person name="Das S."/>
            <person name="Dasgupta S."/>
            <person name="Kirsebom L.A."/>
        </authorList>
    </citation>
    <scope>NUCLEOTIDE SEQUENCE</scope>
    <source>
        <strain evidence="5">DSM 45406</strain>
    </source>
</reference>
<dbReference type="PANTHER" id="PTHR44757">
    <property type="entry name" value="DIGUANYLATE CYCLASE DGCP"/>
    <property type="match status" value="1"/>
</dbReference>
<proteinExistence type="predicted"/>
<organism evidence="5 8">
    <name type="scientific">Mycolicibacterium rufum</name>
    <dbReference type="NCBI Taxonomy" id="318424"/>
    <lineage>
        <taxon>Bacteria</taxon>
        <taxon>Bacillati</taxon>
        <taxon>Actinomycetota</taxon>
        <taxon>Actinomycetes</taxon>
        <taxon>Mycobacteriales</taxon>
        <taxon>Mycobacteriaceae</taxon>
        <taxon>Mycolicibacterium</taxon>
    </lineage>
</organism>
<feature type="signal peptide" evidence="2">
    <location>
        <begin position="1"/>
        <end position="19"/>
    </location>
</feature>
<dbReference type="InterPro" id="IPR052155">
    <property type="entry name" value="Biofilm_reg_signaling"/>
</dbReference>
<dbReference type="PROSITE" id="PS50887">
    <property type="entry name" value="GGDEF"/>
    <property type="match status" value="1"/>
</dbReference>
<sequence length="766" mass="81511">MRVALVVTATLLLTVNSFAPWGQPAAHRVGVAAQCIAGIGAVAYGLFEARRVHGVARWWRLFAVGAVGSVLAGQLVWWFADPAWAPVWVTLYWLFPLCGLAAVVSLAWAGGGPLVRQDGSRTHASALIVLDALVAATSYAILVIFGSRATPASSFPRSESAALHTAFGFAELVLVVVAAVTGMVYRAERPYRTTYLQLGSGLVLIAAADRIVAYFDTVGQPRGLIWGEAGMALGALFVGLSLRDREAAPAGSPRSRLIDWAQLIMPYSGFLGITLLLAFHVLNDHALDLLVVATIVSMVVFVAARQVVAMAEQRLLTRRLVDAQRLLAHQVLHDSLTGLPNRVLFAQRLEQAMHDGMFVLIFVDLDDFKDVNDRFGHAAGDDLLRAVGERLRRCIADADTLARIGGDEFAILIDGEKENPDVVADRLRVALRDPFLLHGSSLRVRASMGLVRADPGPSALTSDDLLRQADISMYAGKRLGKNTAVVYQPAAGVRADFPTTLRSAAGGVPAGFSLCYQPVVRLPDEALVAVEALARWTAPNGIEIPPETFVAAAEAAGLGAMLDGMVLRLACREVSATGLDVGIHVNVGASRLGNPGFEDDVRRTLSDYRIAPDRLVLEITETLPIVDLADAAAQIDRLNATGVRVALDDFGAGYNSLTYLHALPVGIVKLDRSLVVGSEASRDLTLYRSVVGLCADLGLDVIAEGIESAEQAGTIVAAGCRLAQGHLFGRPAPIADIVAEYGDLAPSVRPGRLDDDIPVLDAHSTD</sequence>
<dbReference type="Pfam" id="PF00563">
    <property type="entry name" value="EAL"/>
    <property type="match status" value="1"/>
</dbReference>
<feature type="transmembrane region" description="Helical" evidence="1">
    <location>
        <begin position="166"/>
        <end position="187"/>
    </location>
</feature>
<dbReference type="EMBL" id="CP092427">
    <property type="protein sequence ID" value="ULP38470.1"/>
    <property type="molecule type" value="Genomic_DNA"/>
</dbReference>
<dbReference type="SUPFAM" id="SSF141868">
    <property type="entry name" value="EAL domain-like"/>
    <property type="match status" value="1"/>
</dbReference>
<dbReference type="InterPro" id="IPR001633">
    <property type="entry name" value="EAL_dom"/>
</dbReference>
<feature type="transmembrane region" description="Helical" evidence="1">
    <location>
        <begin position="224"/>
        <end position="242"/>
    </location>
</feature>
<dbReference type="PROSITE" id="PS50883">
    <property type="entry name" value="EAL"/>
    <property type="match status" value="1"/>
</dbReference>
<evidence type="ECO:0000259" key="4">
    <source>
        <dbReference type="PROSITE" id="PS50887"/>
    </source>
</evidence>
<evidence type="ECO:0000313" key="7">
    <source>
        <dbReference type="Proteomes" id="UP001055159"/>
    </source>
</evidence>
<dbReference type="NCBIfam" id="TIGR00254">
    <property type="entry name" value="GGDEF"/>
    <property type="match status" value="1"/>
</dbReference>
<feature type="transmembrane region" description="Helical" evidence="1">
    <location>
        <begin position="59"/>
        <end position="80"/>
    </location>
</feature>
<feature type="domain" description="GGDEF" evidence="4">
    <location>
        <begin position="356"/>
        <end position="489"/>
    </location>
</feature>
<evidence type="ECO:0000313" key="8">
    <source>
        <dbReference type="Proteomes" id="UP001140272"/>
    </source>
</evidence>